<reference evidence="1 2" key="1">
    <citation type="submission" date="2019-07" db="EMBL/GenBank/DDBJ databases">
        <title>Genome sequencing for Ferrovibrio sp. K5.</title>
        <authorList>
            <person name="Park S.-J."/>
        </authorList>
    </citation>
    <scope>NUCLEOTIDE SEQUENCE [LARGE SCALE GENOMIC DNA]</scope>
    <source>
        <strain evidence="1 2">K5</strain>
    </source>
</reference>
<accession>A0A516H4V2</accession>
<organism evidence="1 2">
    <name type="scientific">Ferrovibrio terrae</name>
    <dbReference type="NCBI Taxonomy" id="2594003"/>
    <lineage>
        <taxon>Bacteria</taxon>
        <taxon>Pseudomonadati</taxon>
        <taxon>Pseudomonadota</taxon>
        <taxon>Alphaproteobacteria</taxon>
        <taxon>Rhodospirillales</taxon>
        <taxon>Rhodospirillaceae</taxon>
        <taxon>Ferrovibrio</taxon>
    </lineage>
</organism>
<dbReference type="KEGG" id="fer:FNB15_15900"/>
<sequence>MPAPTKLAQLNDLLNKAELHGVAIIRKMAEPEKFAASFDQFRGYIDEIDKFYVLVDLVEDQLPLFEAARRDKLAHNLVNLRWQVCIVEVNATRIFILQIGEKGRSMPFGSRDFLQRRRDRLGDIDLFYDRFGEQHGLPKLQAELVDTVRRLLDNVIGKSSSLPDLLADAMEQSRDEPVIQQPRLRSPGEITGSVTQKRRPAELKVKVVYGRYYADGMSLQAVAEACAESKMTMDQLAQQLGVNRTQLGLMLNGADAMSKRIYEDLRDFLRKG</sequence>
<dbReference type="AlphaFoldDB" id="A0A516H4V2"/>
<dbReference type="RefSeq" id="WP_144069651.1">
    <property type="nucleotide sequence ID" value="NZ_CP041636.1"/>
</dbReference>
<gene>
    <name evidence="1" type="ORF">FNB15_15900</name>
</gene>
<dbReference type="Proteomes" id="UP000317496">
    <property type="component" value="Chromosome"/>
</dbReference>
<dbReference type="EMBL" id="CP041636">
    <property type="protein sequence ID" value="QDO98670.1"/>
    <property type="molecule type" value="Genomic_DNA"/>
</dbReference>
<evidence type="ECO:0000313" key="2">
    <source>
        <dbReference type="Proteomes" id="UP000317496"/>
    </source>
</evidence>
<dbReference type="OrthoDB" id="7360696at2"/>
<keyword evidence="2" id="KW-1185">Reference proteome</keyword>
<name>A0A516H4V2_9PROT</name>
<evidence type="ECO:0000313" key="1">
    <source>
        <dbReference type="EMBL" id="QDO98670.1"/>
    </source>
</evidence>
<proteinExistence type="predicted"/>
<protein>
    <submittedName>
        <fullName evidence="1">Uncharacterized protein</fullName>
    </submittedName>
</protein>